<protein>
    <submittedName>
        <fullName evidence="2">Uncharacterized protein</fullName>
    </submittedName>
</protein>
<comment type="caution">
    <text evidence="2">The sequence shown here is derived from an EMBL/GenBank/DDBJ whole genome shotgun (WGS) entry which is preliminary data.</text>
</comment>
<organism evidence="2 3">
    <name type="scientific">Linnemannia exigua</name>
    <dbReference type="NCBI Taxonomy" id="604196"/>
    <lineage>
        <taxon>Eukaryota</taxon>
        <taxon>Fungi</taxon>
        <taxon>Fungi incertae sedis</taxon>
        <taxon>Mucoromycota</taxon>
        <taxon>Mortierellomycotina</taxon>
        <taxon>Mortierellomycetes</taxon>
        <taxon>Mortierellales</taxon>
        <taxon>Mortierellaceae</taxon>
        <taxon>Linnemannia</taxon>
    </lineage>
</organism>
<feature type="compositionally biased region" description="Low complexity" evidence="1">
    <location>
        <begin position="273"/>
        <end position="285"/>
    </location>
</feature>
<gene>
    <name evidence="2" type="ORF">BGZ95_008695</name>
</gene>
<evidence type="ECO:0000313" key="2">
    <source>
        <dbReference type="EMBL" id="KAG0280790.1"/>
    </source>
</evidence>
<feature type="compositionally biased region" description="Gly residues" evidence="1">
    <location>
        <begin position="240"/>
        <end position="256"/>
    </location>
</feature>
<accession>A0AAD4DKW4</accession>
<proteinExistence type="predicted"/>
<name>A0AAD4DKW4_9FUNG</name>
<feature type="compositionally biased region" description="Basic residues" evidence="1">
    <location>
        <begin position="294"/>
        <end position="303"/>
    </location>
</feature>
<reference evidence="2" key="1">
    <citation type="journal article" date="2020" name="Fungal Divers.">
        <title>Resolving the Mortierellaceae phylogeny through synthesis of multi-gene phylogenetics and phylogenomics.</title>
        <authorList>
            <person name="Vandepol N."/>
            <person name="Liber J."/>
            <person name="Desiro A."/>
            <person name="Na H."/>
            <person name="Kennedy M."/>
            <person name="Barry K."/>
            <person name="Grigoriev I.V."/>
            <person name="Miller A.N."/>
            <person name="O'Donnell K."/>
            <person name="Stajich J.E."/>
            <person name="Bonito G."/>
        </authorList>
    </citation>
    <scope>NUCLEOTIDE SEQUENCE</scope>
    <source>
        <strain evidence="2">NRRL 28262</strain>
    </source>
</reference>
<feature type="region of interest" description="Disordered" evidence="1">
    <location>
        <begin position="574"/>
        <end position="595"/>
    </location>
</feature>
<keyword evidence="3" id="KW-1185">Reference proteome</keyword>
<evidence type="ECO:0000313" key="3">
    <source>
        <dbReference type="Proteomes" id="UP001194580"/>
    </source>
</evidence>
<feature type="region of interest" description="Disordered" evidence="1">
    <location>
        <begin position="221"/>
        <end position="312"/>
    </location>
</feature>
<dbReference type="Proteomes" id="UP001194580">
    <property type="component" value="Unassembled WGS sequence"/>
</dbReference>
<dbReference type="AlphaFoldDB" id="A0AAD4DKW4"/>
<sequence>MISKNHYFNNTNDLLQEANIAPFTLTEISAFVDQTIHLPKAPGKKSVASTSEFLNIIRTIPNMEDLVKNPFLLDLTLEVLPSLSTDDLDAVNIKATRLQLYGKFIEHWVRINKVRLERSRLSQGLLDAFESLQESGLKECVVNFMKDLAEAIYDNQDGRSIVEYIHRRDVKSWKEQFFGRAEEPTLLREASPLIRTGLLYKFFHHSFLEYFYSLTFDDPTDDGEDDLEDNGHATDNGGDDSQGGESGGAGSEGGGDSSSEGHDRSEGRGGASGSNQSSGRNNGDSSGDEESSRRGKGGSHSKGKGTSARSGVDALMNRFSKRNLFKEPGVMEFLVERAHSDARLKRRLWTIIKQSYGLDDPCLAAANAITILFKTGERFLNDRRMKFIIIPRDYISEGAFDPVHMLRSSWNGAVLLEILLEMDDAATWDISSPSYGFVTSFHESIFDDITSLTNGDAIGVPSLELLLRPDFEVNGVGVTDVGAGDVGVTDVGAGDVGVTDVGVGDIGVNGFLTDFELFPTTTRGQARDRFMEFLMPITNPMYDGEMGSELLMPITNPTYDREMVRGMKTTVPELGNKHSDFGEEELLDNVSGTGV</sequence>
<dbReference type="EMBL" id="JAAAIL010000047">
    <property type="protein sequence ID" value="KAG0280790.1"/>
    <property type="molecule type" value="Genomic_DNA"/>
</dbReference>
<evidence type="ECO:0000256" key="1">
    <source>
        <dbReference type="SAM" id="MobiDB-lite"/>
    </source>
</evidence>